<feature type="active site" description="Proton donor" evidence="16">
    <location>
        <position position="205"/>
    </location>
</feature>
<dbReference type="FunFam" id="3.30.360.10:FF:000005">
    <property type="entry name" value="Homoserine dehydrogenase"/>
    <property type="match status" value="1"/>
</dbReference>
<dbReference type="PIRSF" id="PIRSF000098">
    <property type="entry name" value="Homoser_dehydrog"/>
    <property type="match status" value="1"/>
</dbReference>
<dbReference type="SUPFAM" id="SSF55021">
    <property type="entry name" value="ACT-like"/>
    <property type="match status" value="1"/>
</dbReference>
<dbReference type="UniPathway" id="UPA00050">
    <property type="reaction ID" value="UER00063"/>
</dbReference>
<accession>A0A0R2M526</accession>
<evidence type="ECO:0000256" key="11">
    <source>
        <dbReference type="ARBA" id="ARBA00023002"/>
    </source>
</evidence>
<dbReference type="InterPro" id="IPR045865">
    <property type="entry name" value="ACT-like_dom_sf"/>
</dbReference>
<evidence type="ECO:0000256" key="15">
    <source>
        <dbReference type="ARBA" id="ARBA00048841"/>
    </source>
</evidence>
<dbReference type="Gene3D" id="3.30.70.260">
    <property type="match status" value="1"/>
</dbReference>
<dbReference type="SUPFAM" id="SSF51735">
    <property type="entry name" value="NAD(P)-binding Rossmann-fold domains"/>
    <property type="match status" value="1"/>
</dbReference>
<name>A0A0R2M526_9LACO</name>
<keyword evidence="10 17" id="KW-0521">NADP</keyword>
<dbReference type="InterPro" id="IPR005106">
    <property type="entry name" value="Asp/hSer_DH_NAD-bd"/>
</dbReference>
<evidence type="ECO:0000256" key="6">
    <source>
        <dbReference type="ARBA" id="ARBA00013376"/>
    </source>
</evidence>
<dbReference type="Pfam" id="PF00742">
    <property type="entry name" value="Homoserine_dh"/>
    <property type="match status" value="1"/>
</dbReference>
<evidence type="ECO:0000256" key="5">
    <source>
        <dbReference type="ARBA" id="ARBA00013213"/>
    </source>
</evidence>
<feature type="binding site" evidence="17">
    <location>
        <begin position="9"/>
        <end position="16"/>
    </location>
    <ligand>
        <name>NADP(+)</name>
        <dbReference type="ChEBI" id="CHEBI:58349"/>
    </ligand>
</feature>
<dbReference type="Pfam" id="PF03447">
    <property type="entry name" value="NAD_binding_3"/>
    <property type="match status" value="1"/>
</dbReference>
<dbReference type="RefSeq" id="WP_057706935.1">
    <property type="nucleotide sequence ID" value="NZ_JQCL01000074.1"/>
</dbReference>
<dbReference type="InterPro" id="IPR036291">
    <property type="entry name" value="NAD(P)-bd_dom_sf"/>
</dbReference>
<keyword evidence="8 18" id="KW-0791">Threonine biosynthesis</keyword>
<dbReference type="EC" id="1.1.1.3" evidence="5 18"/>
<feature type="binding site" evidence="17">
    <location>
        <position position="105"/>
    </location>
    <ligand>
        <name>NADPH</name>
        <dbReference type="ChEBI" id="CHEBI:57783"/>
    </ligand>
</feature>
<evidence type="ECO:0000256" key="12">
    <source>
        <dbReference type="ARBA" id="ARBA00023027"/>
    </source>
</evidence>
<dbReference type="InterPro" id="IPR019811">
    <property type="entry name" value="HDH_CS"/>
</dbReference>
<keyword evidence="23" id="KW-1185">Reference proteome</keyword>
<evidence type="ECO:0000256" key="13">
    <source>
        <dbReference type="ARBA" id="ARBA00023053"/>
    </source>
</evidence>
<keyword evidence="7 18" id="KW-0028">Amino-acid biosynthesis</keyword>
<evidence type="ECO:0000256" key="2">
    <source>
        <dbReference type="ARBA" id="ARBA00005056"/>
    </source>
</evidence>
<dbReference type="CDD" id="cd04881">
    <property type="entry name" value="ACT_HSDH-Hom"/>
    <property type="match status" value="1"/>
</dbReference>
<comment type="similarity">
    <text evidence="4 19">Belongs to the homoserine dehydrogenase family.</text>
</comment>
<comment type="pathway">
    <text evidence="3 18">Amino-acid biosynthesis; L-methionine biosynthesis via de novo pathway; L-homoserine from L-aspartate: step 3/3.</text>
</comment>
<evidence type="ECO:0000256" key="3">
    <source>
        <dbReference type="ARBA" id="ARBA00005062"/>
    </source>
</evidence>
<evidence type="ECO:0000256" key="8">
    <source>
        <dbReference type="ARBA" id="ARBA00022697"/>
    </source>
</evidence>
<evidence type="ECO:0000259" key="20">
    <source>
        <dbReference type="Pfam" id="PF00742"/>
    </source>
</evidence>
<dbReference type="PATRIC" id="fig|942150.3.peg.343"/>
<gene>
    <name evidence="22" type="ORF">IV64_GL000336</name>
</gene>
<reference evidence="22 23" key="1">
    <citation type="journal article" date="2015" name="Genome Announc.">
        <title>Expanding the biotechnology potential of lactobacilli through comparative genomics of 213 strains and associated genera.</title>
        <authorList>
            <person name="Sun Z."/>
            <person name="Harris H.M."/>
            <person name="McCann A."/>
            <person name="Guo C."/>
            <person name="Argimon S."/>
            <person name="Zhang W."/>
            <person name="Yang X."/>
            <person name="Jeffery I.B."/>
            <person name="Cooney J.C."/>
            <person name="Kagawa T.F."/>
            <person name="Liu W."/>
            <person name="Song Y."/>
            <person name="Salvetti E."/>
            <person name="Wrobel A."/>
            <person name="Rasinkangas P."/>
            <person name="Parkhill J."/>
            <person name="Rea M.C."/>
            <person name="O'Sullivan O."/>
            <person name="Ritari J."/>
            <person name="Douillard F.P."/>
            <person name="Paul Ross R."/>
            <person name="Yang R."/>
            <person name="Briner A.E."/>
            <person name="Felis G.E."/>
            <person name="de Vos W.M."/>
            <person name="Barrangou R."/>
            <person name="Klaenhammer T.R."/>
            <person name="Caufield P.W."/>
            <person name="Cui Y."/>
            <person name="Zhang H."/>
            <person name="O'Toole P.W."/>
        </authorList>
    </citation>
    <scope>NUCLEOTIDE SEQUENCE [LARGE SCALE GENOMIC DNA]</scope>
    <source>
        <strain evidence="22 23">LMG 26013</strain>
    </source>
</reference>
<keyword evidence="11 18" id="KW-0560">Oxidoreductase</keyword>
<dbReference type="OrthoDB" id="9808167at2"/>
<feature type="domain" description="Aspartate/homoserine dehydrogenase NAD-binding" evidence="21">
    <location>
        <begin position="10"/>
        <end position="129"/>
    </location>
</feature>
<dbReference type="NCBIfam" id="NF004976">
    <property type="entry name" value="PRK06349.1"/>
    <property type="match status" value="1"/>
</dbReference>
<organism evidence="22 23">
    <name type="scientific">Lactiplantibacillus xiangfangensis</name>
    <dbReference type="NCBI Taxonomy" id="942150"/>
    <lineage>
        <taxon>Bacteria</taxon>
        <taxon>Bacillati</taxon>
        <taxon>Bacillota</taxon>
        <taxon>Bacilli</taxon>
        <taxon>Lactobacillales</taxon>
        <taxon>Lactobacillaceae</taxon>
        <taxon>Lactiplantibacillus</taxon>
    </lineage>
</organism>
<keyword evidence="14 18" id="KW-0486">Methionine biosynthesis</keyword>
<dbReference type="InterPro" id="IPR016204">
    <property type="entry name" value="HDH"/>
</dbReference>
<evidence type="ECO:0000256" key="19">
    <source>
        <dbReference type="RuleBase" id="RU004171"/>
    </source>
</evidence>
<evidence type="ECO:0000313" key="23">
    <source>
        <dbReference type="Proteomes" id="UP000051783"/>
    </source>
</evidence>
<evidence type="ECO:0000256" key="16">
    <source>
        <dbReference type="PIRSR" id="PIRSR000098-1"/>
    </source>
</evidence>
<keyword evidence="12" id="KW-0520">NAD</keyword>
<feature type="domain" description="Homoserine dehydrogenase catalytic" evidence="20">
    <location>
        <begin position="137"/>
        <end position="314"/>
    </location>
</feature>
<evidence type="ECO:0000256" key="17">
    <source>
        <dbReference type="PIRSR" id="PIRSR000098-2"/>
    </source>
</evidence>
<dbReference type="PANTHER" id="PTHR43331">
    <property type="entry name" value="HOMOSERINE DEHYDROGENASE"/>
    <property type="match status" value="1"/>
</dbReference>
<keyword evidence="13" id="KW-0915">Sodium</keyword>
<keyword evidence="9" id="KW-0479">Metal-binding</keyword>
<dbReference type="GO" id="GO:0050661">
    <property type="term" value="F:NADP binding"/>
    <property type="evidence" value="ECO:0007669"/>
    <property type="project" value="InterPro"/>
</dbReference>
<evidence type="ECO:0000256" key="18">
    <source>
        <dbReference type="RuleBase" id="RU000579"/>
    </source>
</evidence>
<dbReference type="UniPathway" id="UPA00051">
    <property type="reaction ID" value="UER00465"/>
</dbReference>
<sequence>METIKIGIVGLGTVGTGVVKMLQAHQEKISEITGRKLELACVVVHNLKKHEQVDLGDVQLTDQIDTLISDPSIQIMVEVMGSIHPAKEYITRALQAGKHVVTANKDLIAQYGRELVQIARENHRDLFYEASVAGGIPILRTIDNSFAADKIQRVMGIVNGTTNYIMTQMLTKNWSYEQALSSAQDLGFAETDPTNDVEGLDAAYKMIILTQFAFGMSLSMDHVHVQGITNISPEDIREANQLGYTIKLLGIAEEIDDRIAVSVGPVLVSDHHPLATVQNENNAVMVTGTAVGDTMFYGPGAGELPTANSVLSDITTVAKNIALNTTGNTFNSYRQETVLAAPEDVVYPHFIALKMRDVPGMMMKLTAIMTKAEVSFSRIIQNQLSDGNARVVIITHAMNDQQLAEITAAIGEQDNMRLLASYKVLKNA</sequence>
<evidence type="ECO:0000313" key="22">
    <source>
        <dbReference type="EMBL" id="KRO09204.1"/>
    </source>
</evidence>
<evidence type="ECO:0000256" key="7">
    <source>
        <dbReference type="ARBA" id="ARBA00022605"/>
    </source>
</evidence>
<feature type="binding site" evidence="17">
    <location>
        <position position="190"/>
    </location>
    <ligand>
        <name>L-homoserine</name>
        <dbReference type="ChEBI" id="CHEBI:57476"/>
    </ligand>
</feature>
<dbReference type="FunFam" id="3.40.50.720:FF:000062">
    <property type="entry name" value="Homoserine dehydrogenase"/>
    <property type="match status" value="1"/>
</dbReference>
<dbReference type="AlphaFoldDB" id="A0A0R2M526"/>
<dbReference type="GO" id="GO:0009088">
    <property type="term" value="P:threonine biosynthetic process"/>
    <property type="evidence" value="ECO:0007669"/>
    <property type="project" value="UniProtKB-UniPathway"/>
</dbReference>
<proteinExistence type="inferred from homology"/>
<dbReference type="PANTHER" id="PTHR43331:SF1">
    <property type="entry name" value="HOMOSERINE DEHYDROGENASE"/>
    <property type="match status" value="1"/>
</dbReference>
<dbReference type="Gene3D" id="3.40.50.720">
    <property type="entry name" value="NAD(P)-binding Rossmann-like Domain"/>
    <property type="match status" value="1"/>
</dbReference>
<evidence type="ECO:0000256" key="10">
    <source>
        <dbReference type="ARBA" id="ARBA00022857"/>
    </source>
</evidence>
<dbReference type="PROSITE" id="PS01042">
    <property type="entry name" value="HOMOSER_DHGENASE"/>
    <property type="match status" value="1"/>
</dbReference>
<dbReference type="Proteomes" id="UP000051783">
    <property type="component" value="Unassembled WGS sequence"/>
</dbReference>
<protein>
    <recommendedName>
        <fullName evidence="6 18">Homoserine dehydrogenase</fullName>
        <ecNumber evidence="5 18">1.1.1.3</ecNumber>
    </recommendedName>
</protein>
<dbReference type="GO" id="GO:0009086">
    <property type="term" value="P:methionine biosynthetic process"/>
    <property type="evidence" value="ECO:0007669"/>
    <property type="project" value="UniProtKB-KW"/>
</dbReference>
<evidence type="ECO:0000256" key="4">
    <source>
        <dbReference type="ARBA" id="ARBA00006753"/>
    </source>
</evidence>
<comment type="cofactor">
    <cofactor evidence="1">
        <name>a metal cation</name>
        <dbReference type="ChEBI" id="CHEBI:25213"/>
    </cofactor>
</comment>
<dbReference type="EMBL" id="JQCL01000074">
    <property type="protein sequence ID" value="KRO09204.1"/>
    <property type="molecule type" value="Genomic_DNA"/>
</dbReference>
<dbReference type="Gene3D" id="3.30.360.10">
    <property type="entry name" value="Dihydrodipicolinate Reductase, domain 2"/>
    <property type="match status" value="1"/>
</dbReference>
<dbReference type="GO" id="GO:0004412">
    <property type="term" value="F:homoserine dehydrogenase activity"/>
    <property type="evidence" value="ECO:0007669"/>
    <property type="project" value="UniProtKB-EC"/>
</dbReference>
<comment type="caution">
    <text evidence="22">The sequence shown here is derived from an EMBL/GenBank/DDBJ whole genome shotgun (WGS) entry which is preliminary data.</text>
</comment>
<evidence type="ECO:0000256" key="14">
    <source>
        <dbReference type="ARBA" id="ARBA00023167"/>
    </source>
</evidence>
<dbReference type="STRING" id="942150.IV64_GL000336"/>
<evidence type="ECO:0000259" key="21">
    <source>
        <dbReference type="Pfam" id="PF03447"/>
    </source>
</evidence>
<comment type="catalytic activity">
    <reaction evidence="15">
        <text>L-homoserine + NADP(+) = L-aspartate 4-semialdehyde + NADPH + H(+)</text>
        <dbReference type="Rhea" id="RHEA:15761"/>
        <dbReference type="ChEBI" id="CHEBI:15378"/>
        <dbReference type="ChEBI" id="CHEBI:57476"/>
        <dbReference type="ChEBI" id="CHEBI:57783"/>
        <dbReference type="ChEBI" id="CHEBI:58349"/>
        <dbReference type="ChEBI" id="CHEBI:537519"/>
        <dbReference type="EC" id="1.1.1.3"/>
    </reaction>
    <physiologicalReaction direction="right-to-left" evidence="15">
        <dbReference type="Rhea" id="RHEA:15763"/>
    </physiologicalReaction>
</comment>
<dbReference type="SUPFAM" id="SSF55347">
    <property type="entry name" value="Glyceraldehyde-3-phosphate dehydrogenase-like, C-terminal domain"/>
    <property type="match status" value="1"/>
</dbReference>
<evidence type="ECO:0000256" key="1">
    <source>
        <dbReference type="ARBA" id="ARBA00001920"/>
    </source>
</evidence>
<dbReference type="InterPro" id="IPR001342">
    <property type="entry name" value="HDH_cat"/>
</dbReference>
<evidence type="ECO:0000256" key="9">
    <source>
        <dbReference type="ARBA" id="ARBA00022723"/>
    </source>
</evidence>
<dbReference type="GO" id="GO:0046872">
    <property type="term" value="F:metal ion binding"/>
    <property type="evidence" value="ECO:0007669"/>
    <property type="project" value="UniProtKB-KW"/>
</dbReference>
<comment type="pathway">
    <text evidence="2 18">Amino-acid biosynthesis; L-threonine biosynthesis; L-threonine from L-aspartate: step 3/5.</text>
</comment>